<evidence type="ECO:0000259" key="1">
    <source>
        <dbReference type="Pfam" id="PF14082"/>
    </source>
</evidence>
<accession>A0ABR9R8C2</accession>
<evidence type="ECO:0000313" key="3">
    <source>
        <dbReference type="Proteomes" id="UP000806211"/>
    </source>
</evidence>
<name>A0ABR9R8C2_9FIRM</name>
<sequence>MKLSDFIFRYPTGHFKDGICRVRLFLNTQQECCVVLTDLERENTSTSIQNATQSLVERLKEVGHLLPGSRVFLHEPAHWFSSDAFWEIDPDCPWEIDHWRKAPAAELLQTLGCVKREFSTRLKQDKRLYTEVLRAQAQIDPDRRLGCPEPPEITRRRLELWENRVTKAELEHLVQMGAGEQELARLIKRDLSLLSEVYAHPEDEYIAFSELPIGDGGRVDFAVFSGCSWMKVTLIEIKGADFPLATQSGYRKFNHQIDIARTQLQERQYHIIQHHRDFHDRMHALRSQVEGGARPHNALLGPYGHLRVDPCKELSIYYIIIGGRTVDDEKEGALRYQNEIQLPKLHVESWDTFLRKLRRT</sequence>
<dbReference type="RefSeq" id="WP_193535915.1">
    <property type="nucleotide sequence ID" value="NZ_JADCKF010000001.1"/>
</dbReference>
<feature type="domain" description="Shedu protein SduA C-terminal" evidence="1">
    <location>
        <begin position="180"/>
        <end position="354"/>
    </location>
</feature>
<dbReference type="Proteomes" id="UP000806211">
    <property type="component" value="Unassembled WGS sequence"/>
</dbReference>
<evidence type="ECO:0000313" key="2">
    <source>
        <dbReference type="EMBL" id="MBE5054655.1"/>
    </source>
</evidence>
<dbReference type="EMBL" id="JADCKF010000001">
    <property type="protein sequence ID" value="MBE5054655.1"/>
    <property type="molecule type" value="Genomic_DNA"/>
</dbReference>
<dbReference type="InterPro" id="IPR025359">
    <property type="entry name" value="SduA_C"/>
</dbReference>
<reference evidence="2 3" key="1">
    <citation type="submission" date="2020-10" db="EMBL/GenBank/DDBJ databases">
        <title>ChiBAC.</title>
        <authorList>
            <person name="Zenner C."/>
            <person name="Hitch T.C.A."/>
            <person name="Clavel T."/>
        </authorList>
    </citation>
    <scope>NUCLEOTIDE SEQUENCE [LARGE SCALE GENOMIC DNA]</scope>
    <source>
        <strain evidence="2 3">DSM 107456</strain>
    </source>
</reference>
<organism evidence="2 3">
    <name type="scientific">Pseudoflavonifractor gallinarum</name>
    <dbReference type="NCBI Taxonomy" id="2779352"/>
    <lineage>
        <taxon>Bacteria</taxon>
        <taxon>Bacillati</taxon>
        <taxon>Bacillota</taxon>
        <taxon>Clostridia</taxon>
        <taxon>Eubacteriales</taxon>
        <taxon>Oscillospiraceae</taxon>
        <taxon>Pseudoflavonifractor</taxon>
    </lineage>
</organism>
<dbReference type="Pfam" id="PF14082">
    <property type="entry name" value="SduA_C"/>
    <property type="match status" value="1"/>
</dbReference>
<protein>
    <submittedName>
        <fullName evidence="2">DUF4263 domain-containing protein</fullName>
    </submittedName>
</protein>
<proteinExistence type="predicted"/>
<keyword evidence="3" id="KW-1185">Reference proteome</keyword>
<comment type="caution">
    <text evidence="2">The sequence shown here is derived from an EMBL/GenBank/DDBJ whole genome shotgun (WGS) entry which is preliminary data.</text>
</comment>
<gene>
    <name evidence="2" type="ORF">INF37_01365</name>
</gene>